<dbReference type="EMBL" id="CP033972">
    <property type="protein sequence ID" value="AZG48856.1"/>
    <property type="molecule type" value="Genomic_DNA"/>
</dbReference>
<gene>
    <name evidence="2" type="ORF">D7316_05479</name>
</gene>
<dbReference type="RefSeq" id="WP_124710996.1">
    <property type="nucleotide sequence ID" value="NZ_CP033972.1"/>
</dbReference>
<evidence type="ECO:0000313" key="3">
    <source>
        <dbReference type="Proteomes" id="UP000271469"/>
    </source>
</evidence>
<dbReference type="OrthoDB" id="4381573at2"/>
<dbReference type="KEGG" id="gom:D7316_05479"/>
<feature type="region of interest" description="Disordered" evidence="1">
    <location>
        <begin position="210"/>
        <end position="253"/>
    </location>
</feature>
<sequence length="598" mass="62609">MKYPGRNPNIGNDELSEVYETVLNAMVVAPLARLIAPKLGLDPTDFDTIAEIEAMLDPWSNLLGGFDPSDLRDAFEGDYTGDDPILLAIQSFVGGKWDGITAVADFIQSLVNAILQALRGVPVVGGSLAEIVSDVGSLNTTAVTAHESAQNVGTQVNYVQQVIAIKAGVPIYDAGPDPTGVVSIPWWALMLHSHTLSTISISGTITGGSHAHDVGGTTGSSSSTSPAHTHAAGSLSATSASSTHSHTNSLTGSGSVDNMTVPLVYATPTYAPWASVRFPSPAERTLLTFLALGSGTLTTVNVDVYKMQPDGSSTFVWSSPNIASSIGAGLSWVQVVMPDPILPDIGDVYEVQWRTTGGGSVGIAGPNLPYATPISGFRPYAPGSGRDPSVTPVPSTIATATRDAMYVGTVPFVSIGIDVGQTELPRYFYDDFNRATLGIRWATRGEDVALDDGRLVKDGSGNDGIAMYGQQLLTDKNSIEADLDVSAFGYAGLGLSCTYVMTGAWLAADSGGSYIQTGTFSSRTTRKTMSGGDGRYQLTYDPADNTYRAYKDGVFLDSWVDSTNIVPHGNGNRWTGLLVGGTFGNTGAADNFVAADVE</sequence>
<dbReference type="AlphaFoldDB" id="A0A3G8JVJ0"/>
<feature type="compositionally biased region" description="Low complexity" evidence="1">
    <location>
        <begin position="219"/>
        <end position="253"/>
    </location>
</feature>
<accession>A0A3G8JVJ0</accession>
<evidence type="ECO:0008006" key="4">
    <source>
        <dbReference type="Google" id="ProtNLM"/>
    </source>
</evidence>
<name>A0A3G8JVJ0_9ACTN</name>
<dbReference type="Proteomes" id="UP000271469">
    <property type="component" value="Chromosome"/>
</dbReference>
<keyword evidence="3" id="KW-1185">Reference proteome</keyword>
<organism evidence="2 3">
    <name type="scientific">Gordonia insulae</name>
    <dbReference type="NCBI Taxonomy" id="2420509"/>
    <lineage>
        <taxon>Bacteria</taxon>
        <taxon>Bacillati</taxon>
        <taxon>Actinomycetota</taxon>
        <taxon>Actinomycetes</taxon>
        <taxon>Mycobacteriales</taxon>
        <taxon>Gordoniaceae</taxon>
        <taxon>Gordonia</taxon>
    </lineage>
</organism>
<evidence type="ECO:0000256" key="1">
    <source>
        <dbReference type="SAM" id="MobiDB-lite"/>
    </source>
</evidence>
<proteinExistence type="predicted"/>
<evidence type="ECO:0000313" key="2">
    <source>
        <dbReference type="EMBL" id="AZG48856.1"/>
    </source>
</evidence>
<reference evidence="2 3" key="1">
    <citation type="submission" date="2018-11" db="EMBL/GenBank/DDBJ databases">
        <title>Gordonia insulae sp. nov., isolated from an island soil.</title>
        <authorList>
            <person name="Kim Y.S."/>
            <person name="Kim S.B."/>
        </authorList>
    </citation>
    <scope>NUCLEOTIDE SEQUENCE [LARGE SCALE GENOMIC DNA]</scope>
    <source>
        <strain evidence="2 3">MMS17-SY073</strain>
    </source>
</reference>
<protein>
    <recommendedName>
        <fullName evidence="4">Minor tail protein</fullName>
    </recommendedName>
</protein>